<evidence type="ECO:0000256" key="2">
    <source>
        <dbReference type="ARBA" id="ARBA00008282"/>
    </source>
</evidence>
<comment type="catalytic activity">
    <reaction evidence="11 12">
        <text>L-threonyl-[protein] + FAD = FMN-L-threonyl-[protein] + AMP + H(+)</text>
        <dbReference type="Rhea" id="RHEA:36847"/>
        <dbReference type="Rhea" id="RHEA-COMP:11060"/>
        <dbReference type="Rhea" id="RHEA-COMP:11061"/>
        <dbReference type="ChEBI" id="CHEBI:15378"/>
        <dbReference type="ChEBI" id="CHEBI:30013"/>
        <dbReference type="ChEBI" id="CHEBI:57692"/>
        <dbReference type="ChEBI" id="CHEBI:74257"/>
        <dbReference type="ChEBI" id="CHEBI:456215"/>
        <dbReference type="EC" id="2.7.1.180"/>
    </reaction>
</comment>
<evidence type="ECO:0000256" key="3">
    <source>
        <dbReference type="ARBA" id="ARBA00011955"/>
    </source>
</evidence>
<evidence type="ECO:0000313" key="15">
    <source>
        <dbReference type="Proteomes" id="UP001597380"/>
    </source>
</evidence>
<keyword evidence="15" id="KW-1185">Reference proteome</keyword>
<dbReference type="Proteomes" id="UP001597380">
    <property type="component" value="Unassembled WGS sequence"/>
</dbReference>
<dbReference type="EMBL" id="JBHUHT010000030">
    <property type="protein sequence ID" value="MFD2097956.1"/>
    <property type="molecule type" value="Genomic_DNA"/>
</dbReference>
<evidence type="ECO:0000256" key="13">
    <source>
        <dbReference type="SAM" id="SignalP"/>
    </source>
</evidence>
<dbReference type="RefSeq" id="WP_345340097.1">
    <property type="nucleotide sequence ID" value="NZ_BAABLI010000013.1"/>
</dbReference>
<reference evidence="15" key="1">
    <citation type="journal article" date="2019" name="Int. J. Syst. Evol. Microbiol.">
        <title>The Global Catalogue of Microorganisms (GCM) 10K type strain sequencing project: providing services to taxonomists for standard genome sequencing and annotation.</title>
        <authorList>
            <consortium name="The Broad Institute Genomics Platform"/>
            <consortium name="The Broad Institute Genome Sequencing Center for Infectious Disease"/>
            <person name="Wu L."/>
            <person name="Ma J."/>
        </authorList>
    </citation>
    <scope>NUCLEOTIDE SEQUENCE [LARGE SCALE GENOMIC DNA]</scope>
    <source>
        <strain evidence="15">CGMCC 1.10992</strain>
    </source>
</reference>
<keyword evidence="5 12" id="KW-0285">Flavoprotein</keyword>
<dbReference type="PIRSF" id="PIRSF006268">
    <property type="entry name" value="ApbE"/>
    <property type="match status" value="1"/>
</dbReference>
<dbReference type="Pfam" id="PF02424">
    <property type="entry name" value="ApbE"/>
    <property type="match status" value="1"/>
</dbReference>
<dbReference type="PANTHER" id="PTHR30040:SF2">
    <property type="entry name" value="FAD:PROTEIN FMN TRANSFERASE"/>
    <property type="match status" value="1"/>
</dbReference>
<dbReference type="InterPro" id="IPR003374">
    <property type="entry name" value="ApbE-like_sf"/>
</dbReference>
<protein>
    <recommendedName>
        <fullName evidence="4 12">FAD:protein FMN transferase</fullName>
        <ecNumber evidence="3 12">2.7.1.180</ecNumber>
    </recommendedName>
    <alternativeName>
        <fullName evidence="10 12">Flavin transferase</fullName>
    </alternativeName>
</protein>
<evidence type="ECO:0000313" key="14">
    <source>
        <dbReference type="EMBL" id="MFD2097956.1"/>
    </source>
</evidence>
<dbReference type="InterPro" id="IPR024932">
    <property type="entry name" value="ApbE"/>
</dbReference>
<comment type="cofactor">
    <cofactor evidence="1">
        <name>Mg(2+)</name>
        <dbReference type="ChEBI" id="CHEBI:18420"/>
    </cofactor>
</comment>
<name>A0ABW4XQY4_9GAMM</name>
<keyword evidence="8 12" id="KW-0274">FAD</keyword>
<evidence type="ECO:0000256" key="12">
    <source>
        <dbReference type="PIRNR" id="PIRNR006268"/>
    </source>
</evidence>
<evidence type="ECO:0000256" key="1">
    <source>
        <dbReference type="ARBA" id="ARBA00001946"/>
    </source>
</evidence>
<keyword evidence="7 12" id="KW-0479">Metal-binding</keyword>
<dbReference type="PANTHER" id="PTHR30040">
    <property type="entry name" value="THIAMINE BIOSYNTHESIS LIPOPROTEIN APBE"/>
    <property type="match status" value="1"/>
</dbReference>
<evidence type="ECO:0000256" key="4">
    <source>
        <dbReference type="ARBA" id="ARBA00016337"/>
    </source>
</evidence>
<evidence type="ECO:0000256" key="11">
    <source>
        <dbReference type="ARBA" id="ARBA00048540"/>
    </source>
</evidence>
<evidence type="ECO:0000256" key="6">
    <source>
        <dbReference type="ARBA" id="ARBA00022679"/>
    </source>
</evidence>
<feature type="signal peptide" evidence="13">
    <location>
        <begin position="1"/>
        <end position="18"/>
    </location>
</feature>
<feature type="chain" id="PRO_5045694098" description="FAD:protein FMN transferase" evidence="13">
    <location>
        <begin position="19"/>
        <end position="320"/>
    </location>
</feature>
<dbReference type="GO" id="GO:0016740">
    <property type="term" value="F:transferase activity"/>
    <property type="evidence" value="ECO:0007669"/>
    <property type="project" value="UniProtKB-KW"/>
</dbReference>
<evidence type="ECO:0000256" key="7">
    <source>
        <dbReference type="ARBA" id="ARBA00022723"/>
    </source>
</evidence>
<evidence type="ECO:0000256" key="10">
    <source>
        <dbReference type="ARBA" id="ARBA00031306"/>
    </source>
</evidence>
<comment type="caution">
    <text evidence="14">The sequence shown here is derived from an EMBL/GenBank/DDBJ whole genome shotgun (WGS) entry which is preliminary data.</text>
</comment>
<dbReference type="SUPFAM" id="SSF143631">
    <property type="entry name" value="ApbE-like"/>
    <property type="match status" value="1"/>
</dbReference>
<dbReference type="Gene3D" id="3.10.520.10">
    <property type="entry name" value="ApbE-like domains"/>
    <property type="match status" value="1"/>
</dbReference>
<keyword evidence="6 12" id="KW-0808">Transferase</keyword>
<dbReference type="EC" id="2.7.1.180" evidence="3 12"/>
<evidence type="ECO:0000256" key="9">
    <source>
        <dbReference type="ARBA" id="ARBA00022842"/>
    </source>
</evidence>
<proteinExistence type="inferred from homology"/>
<accession>A0ABW4XQY4</accession>
<evidence type="ECO:0000256" key="5">
    <source>
        <dbReference type="ARBA" id="ARBA00022630"/>
    </source>
</evidence>
<comment type="similarity">
    <text evidence="2 12">Belongs to the ApbE family.</text>
</comment>
<keyword evidence="13" id="KW-0732">Signal</keyword>
<keyword evidence="9 12" id="KW-0460">Magnesium</keyword>
<gene>
    <name evidence="14" type="ORF">ACFSJ3_18360</name>
</gene>
<sequence>MRIFCLLLLSVVSTFVSANWHQQYAETMGTRVGVELWHEDEAKAQQVMAEVLAEMVRINEQMSPYINSSELSQVNNKASDEAVVISAELFALLSKSNRFAVLSDGAFDISFASVGYQYDYRDSKRPDAEALNADLYRVDYRQILLDAEQSTVKFGRQKMRIDLGGIAKGHAVDLGIAVLKKHGIKHGLVNAGGDTRLIGDRRGRPWMVGVKDPRGDRQAVMLPLSDVAISTSGDYERYFEEDGVRYHHIINPRTGDSAREVQSVTILAPDSTTADALSTTVFVLGVSRGLALVDELSDVDAIIIDAERKMHYSSGLGAPD</sequence>
<evidence type="ECO:0000256" key="8">
    <source>
        <dbReference type="ARBA" id="ARBA00022827"/>
    </source>
</evidence>
<organism evidence="14 15">
    <name type="scientific">Corallincola platygyrae</name>
    <dbReference type="NCBI Taxonomy" id="1193278"/>
    <lineage>
        <taxon>Bacteria</taxon>
        <taxon>Pseudomonadati</taxon>
        <taxon>Pseudomonadota</taxon>
        <taxon>Gammaproteobacteria</taxon>
        <taxon>Alteromonadales</taxon>
        <taxon>Psychromonadaceae</taxon>
        <taxon>Corallincola</taxon>
    </lineage>
</organism>